<name>A0AAV3PW27_LITER</name>
<organism evidence="9 10">
    <name type="scientific">Lithospermum erythrorhizon</name>
    <name type="common">Purple gromwell</name>
    <name type="synonym">Lithospermum officinale var. erythrorhizon</name>
    <dbReference type="NCBI Taxonomy" id="34254"/>
    <lineage>
        <taxon>Eukaryota</taxon>
        <taxon>Viridiplantae</taxon>
        <taxon>Streptophyta</taxon>
        <taxon>Embryophyta</taxon>
        <taxon>Tracheophyta</taxon>
        <taxon>Spermatophyta</taxon>
        <taxon>Magnoliopsida</taxon>
        <taxon>eudicotyledons</taxon>
        <taxon>Gunneridae</taxon>
        <taxon>Pentapetalae</taxon>
        <taxon>asterids</taxon>
        <taxon>lamiids</taxon>
        <taxon>Boraginales</taxon>
        <taxon>Boraginaceae</taxon>
        <taxon>Boraginoideae</taxon>
        <taxon>Lithospermeae</taxon>
        <taxon>Lithospermum</taxon>
    </lineage>
</organism>
<dbReference type="GO" id="GO:0009723">
    <property type="term" value="P:response to ethylene"/>
    <property type="evidence" value="ECO:0007669"/>
    <property type="project" value="TreeGrafter"/>
</dbReference>
<sequence>MDGHGNVNMTSWSFLESSPTALKGHLGLQLMSSIVDEKPLIHGASGGSVGGHQQPEQNHHHQQHPLQHQNHYGYPSLMATSTNGGLFHHHHHLVGGITEASVGIEYMRGSWLSYNKERNLNLLPNNNHHHANYGVFAESSSAHSLQMLLSSSLKNESEPLHPQLQERCEERDVDVGIFKKRGAPKLQPDKSPRAKKLKRAPKAQKDESALSVPRIRAPKKSVEVVINGISMYISGIPIPVCTCTGSPQQCYKWGSGGWQSACCTNVLSTYPLPVNSKRRGARIAGRKMSVGAFKKVLEKLASEGFNFSNPIDLRNYWAKHGTNKFVTIR</sequence>
<dbReference type="GO" id="GO:0043565">
    <property type="term" value="F:sequence-specific DNA binding"/>
    <property type="evidence" value="ECO:0007669"/>
    <property type="project" value="TreeGrafter"/>
</dbReference>
<dbReference type="GO" id="GO:0005634">
    <property type="term" value="C:nucleus"/>
    <property type="evidence" value="ECO:0007669"/>
    <property type="project" value="UniProtKB-SubCell"/>
</dbReference>
<proteinExistence type="inferred from homology"/>
<evidence type="ECO:0000256" key="2">
    <source>
        <dbReference type="ARBA" id="ARBA00007911"/>
    </source>
</evidence>
<dbReference type="PANTHER" id="PTHR31421">
    <property type="entry name" value="PROTEIN BASIC PENTACYSTEINE3"/>
    <property type="match status" value="1"/>
</dbReference>
<keyword evidence="3 7" id="KW-0805">Transcription regulation</keyword>
<evidence type="ECO:0000256" key="8">
    <source>
        <dbReference type="SAM" id="MobiDB-lite"/>
    </source>
</evidence>
<dbReference type="AlphaFoldDB" id="A0AAV3PW27"/>
<evidence type="ECO:0000256" key="4">
    <source>
        <dbReference type="ARBA" id="ARBA00023125"/>
    </source>
</evidence>
<gene>
    <name evidence="9" type="ORF">LIER_13613</name>
</gene>
<comment type="caution">
    <text evidence="9">The sequence shown here is derived from an EMBL/GenBank/DDBJ whole genome shotgun (WGS) entry which is preliminary data.</text>
</comment>
<keyword evidence="4 7" id="KW-0238">DNA-binding</keyword>
<evidence type="ECO:0000256" key="3">
    <source>
        <dbReference type="ARBA" id="ARBA00023015"/>
    </source>
</evidence>
<reference evidence="9 10" key="1">
    <citation type="submission" date="2024-01" db="EMBL/GenBank/DDBJ databases">
        <title>The complete chloroplast genome sequence of Lithospermum erythrorhizon: insights into the phylogenetic relationship among Boraginaceae species and the maternal lineages of purple gromwells.</title>
        <authorList>
            <person name="Okada T."/>
            <person name="Watanabe K."/>
        </authorList>
    </citation>
    <scope>NUCLEOTIDE SEQUENCE [LARGE SCALE GENOMIC DNA]</scope>
</reference>
<keyword evidence="6 7" id="KW-0539">Nucleus</keyword>
<evidence type="ECO:0000256" key="5">
    <source>
        <dbReference type="ARBA" id="ARBA00023163"/>
    </source>
</evidence>
<feature type="region of interest" description="Disordered" evidence="8">
    <location>
        <begin position="179"/>
        <end position="212"/>
    </location>
</feature>
<feature type="compositionally biased region" description="Basic residues" evidence="8">
    <location>
        <begin position="193"/>
        <end position="202"/>
    </location>
</feature>
<evidence type="ECO:0000313" key="10">
    <source>
        <dbReference type="Proteomes" id="UP001454036"/>
    </source>
</evidence>
<keyword evidence="5 7" id="KW-0804">Transcription</keyword>
<evidence type="ECO:0000256" key="6">
    <source>
        <dbReference type="ARBA" id="ARBA00023242"/>
    </source>
</evidence>
<evidence type="ECO:0000256" key="7">
    <source>
        <dbReference type="RuleBase" id="RU367160"/>
    </source>
</evidence>
<dbReference type="SMART" id="SM01226">
    <property type="entry name" value="GAGA_bind"/>
    <property type="match status" value="1"/>
</dbReference>
<dbReference type="PANTHER" id="PTHR31421:SF22">
    <property type="entry name" value="PROTEIN BASIC PENTACYSTEINE3"/>
    <property type="match status" value="1"/>
</dbReference>
<dbReference type="Proteomes" id="UP001454036">
    <property type="component" value="Unassembled WGS sequence"/>
</dbReference>
<comment type="similarity">
    <text evidence="2 7">Belongs to the BBR/BPC family.</text>
</comment>
<protein>
    <recommendedName>
        <fullName evidence="7">GAGA-binding transcriptional activator</fullName>
    </recommendedName>
</protein>
<dbReference type="InterPro" id="IPR010409">
    <property type="entry name" value="GAGA-bd_tscrpt_act"/>
</dbReference>
<feature type="region of interest" description="Disordered" evidence="8">
    <location>
        <begin position="41"/>
        <end position="72"/>
    </location>
</feature>
<accession>A0AAV3PW27</accession>
<evidence type="ECO:0000256" key="1">
    <source>
        <dbReference type="ARBA" id="ARBA00004123"/>
    </source>
</evidence>
<evidence type="ECO:0000313" key="9">
    <source>
        <dbReference type="EMBL" id="GAA0156022.1"/>
    </source>
</evidence>
<dbReference type="EMBL" id="BAABME010002769">
    <property type="protein sequence ID" value="GAA0156022.1"/>
    <property type="molecule type" value="Genomic_DNA"/>
</dbReference>
<comment type="function">
    <text evidence="7">Transcriptional regulator that specifically binds to GA-rich elements (GAGA-repeats) present in regulatory sequences of genes involved in developmental processes.</text>
</comment>
<keyword evidence="10" id="KW-1185">Reference proteome</keyword>
<dbReference type="Pfam" id="PF06217">
    <property type="entry name" value="GAGA_bind"/>
    <property type="match status" value="1"/>
</dbReference>
<dbReference type="GO" id="GO:0003700">
    <property type="term" value="F:DNA-binding transcription factor activity"/>
    <property type="evidence" value="ECO:0007669"/>
    <property type="project" value="UniProtKB-UniRule"/>
</dbReference>
<comment type="subcellular location">
    <subcellularLocation>
        <location evidence="1 7">Nucleus</location>
    </subcellularLocation>
</comment>